<name>A0A415J3I5_9BACT</name>
<feature type="transmembrane region" description="Helical" evidence="1">
    <location>
        <begin position="29"/>
        <end position="51"/>
    </location>
</feature>
<organism evidence="2 3">
    <name type="scientific">Phocaeicola plebeius</name>
    <dbReference type="NCBI Taxonomy" id="310297"/>
    <lineage>
        <taxon>Bacteria</taxon>
        <taxon>Pseudomonadati</taxon>
        <taxon>Bacteroidota</taxon>
        <taxon>Bacteroidia</taxon>
        <taxon>Bacteroidales</taxon>
        <taxon>Bacteroidaceae</taxon>
        <taxon>Phocaeicola</taxon>
    </lineage>
</organism>
<gene>
    <name evidence="2" type="ORF">DW035_09840</name>
</gene>
<protein>
    <submittedName>
        <fullName evidence="2">DUF340 domain-containing protein</fullName>
    </submittedName>
</protein>
<proteinExistence type="predicted"/>
<keyword evidence="1" id="KW-0812">Transmembrane</keyword>
<sequence>MWIILLIVLAGILAGYSLRMCVFLKKVNLTISCTICLMLFVLGLSVGYNPLIVGNLGSFGGQALLLSVAGITGSVLLARVVYLLFFKEGGEK</sequence>
<dbReference type="RefSeq" id="WP_118441635.1">
    <property type="nucleotide sequence ID" value="NZ_CAUCQQ010000042.1"/>
</dbReference>
<comment type="caution">
    <text evidence="2">The sequence shown here is derived from an EMBL/GenBank/DDBJ whole genome shotgun (WGS) entry which is preliminary data.</text>
</comment>
<keyword evidence="1" id="KW-0472">Membrane</keyword>
<accession>A0A415J3I5</accession>
<reference evidence="2 3" key="1">
    <citation type="submission" date="2018-08" db="EMBL/GenBank/DDBJ databases">
        <title>A genome reference for cultivated species of the human gut microbiota.</title>
        <authorList>
            <person name="Zou Y."/>
            <person name="Xue W."/>
            <person name="Luo G."/>
        </authorList>
    </citation>
    <scope>NUCLEOTIDE SEQUENCE [LARGE SCALE GENOMIC DNA]</scope>
    <source>
        <strain evidence="2 3">AF39-11</strain>
    </source>
</reference>
<evidence type="ECO:0000313" key="2">
    <source>
        <dbReference type="EMBL" id="RHL14550.1"/>
    </source>
</evidence>
<evidence type="ECO:0000313" key="3">
    <source>
        <dbReference type="Proteomes" id="UP000284916"/>
    </source>
</evidence>
<keyword evidence="1" id="KW-1133">Transmembrane helix</keyword>
<dbReference type="GO" id="GO:0015661">
    <property type="term" value="F:L-lysine efflux transmembrane transporter activity"/>
    <property type="evidence" value="ECO:0007669"/>
    <property type="project" value="InterPro"/>
</dbReference>
<dbReference type="EMBL" id="QROI01000013">
    <property type="protein sequence ID" value="RHL14550.1"/>
    <property type="molecule type" value="Genomic_DNA"/>
</dbReference>
<dbReference type="InterPro" id="IPR005642">
    <property type="entry name" value="LysO"/>
</dbReference>
<dbReference type="Pfam" id="PF03956">
    <property type="entry name" value="Lys_export"/>
    <property type="match status" value="1"/>
</dbReference>
<evidence type="ECO:0000256" key="1">
    <source>
        <dbReference type="SAM" id="Phobius"/>
    </source>
</evidence>
<feature type="transmembrane region" description="Helical" evidence="1">
    <location>
        <begin position="63"/>
        <end position="85"/>
    </location>
</feature>
<dbReference type="AlphaFoldDB" id="A0A415J3I5"/>
<dbReference type="Proteomes" id="UP000284916">
    <property type="component" value="Unassembled WGS sequence"/>
</dbReference>